<keyword evidence="6" id="KW-0805">Transcription regulation</keyword>
<evidence type="ECO:0000256" key="9">
    <source>
        <dbReference type="ARBA" id="ARBA00023242"/>
    </source>
</evidence>
<evidence type="ECO:0000256" key="7">
    <source>
        <dbReference type="ARBA" id="ARBA00023125"/>
    </source>
</evidence>
<keyword evidence="7" id="KW-0238">DNA-binding</keyword>
<evidence type="ECO:0000256" key="6">
    <source>
        <dbReference type="ARBA" id="ARBA00023015"/>
    </source>
</evidence>
<dbReference type="Pfam" id="PF00096">
    <property type="entry name" value="zf-C2H2"/>
    <property type="match status" value="2"/>
</dbReference>
<dbReference type="FunFam" id="3.30.160.60:FF:000065">
    <property type="entry name" value="B-cell CLL/lymphoma 6, member B"/>
    <property type="match status" value="1"/>
</dbReference>
<evidence type="ECO:0000256" key="1">
    <source>
        <dbReference type="ARBA" id="ARBA00004123"/>
    </source>
</evidence>
<dbReference type="Pfam" id="PF13912">
    <property type="entry name" value="zf-C2H2_6"/>
    <property type="match status" value="1"/>
</dbReference>
<keyword evidence="3" id="KW-0677">Repeat</keyword>
<evidence type="ECO:0000256" key="4">
    <source>
        <dbReference type="ARBA" id="ARBA00022771"/>
    </source>
</evidence>
<accession>A0A8J1URS0</accession>
<dbReference type="InterPro" id="IPR013087">
    <property type="entry name" value="Znf_C2H2_type"/>
</dbReference>
<evidence type="ECO:0000256" key="10">
    <source>
        <dbReference type="SAM" id="MobiDB-lite"/>
    </source>
</evidence>
<dbReference type="FunFam" id="3.30.160.60:FF:002343">
    <property type="entry name" value="Zinc finger protein 33A"/>
    <property type="match status" value="1"/>
</dbReference>
<name>A0A8J1URS0_OWEFU</name>
<dbReference type="Pfam" id="PF13465">
    <property type="entry name" value="zf-H2C2_2"/>
    <property type="match status" value="1"/>
</dbReference>
<dbReference type="EMBL" id="CAIIXF020000003">
    <property type="protein sequence ID" value="CAH1779865.1"/>
    <property type="molecule type" value="Genomic_DNA"/>
</dbReference>
<dbReference type="GO" id="GO:0000978">
    <property type="term" value="F:RNA polymerase II cis-regulatory region sequence-specific DNA binding"/>
    <property type="evidence" value="ECO:0007669"/>
    <property type="project" value="TreeGrafter"/>
</dbReference>
<evidence type="ECO:0000256" key="2">
    <source>
        <dbReference type="ARBA" id="ARBA00022723"/>
    </source>
</evidence>
<protein>
    <submittedName>
        <fullName evidence="11">Uncharacterized protein</fullName>
    </submittedName>
</protein>
<dbReference type="Gene3D" id="3.30.160.60">
    <property type="entry name" value="Classic Zinc Finger"/>
    <property type="match status" value="8"/>
</dbReference>
<dbReference type="GO" id="GO:0006357">
    <property type="term" value="P:regulation of transcription by RNA polymerase II"/>
    <property type="evidence" value="ECO:0007669"/>
    <property type="project" value="TreeGrafter"/>
</dbReference>
<dbReference type="SUPFAM" id="SSF57667">
    <property type="entry name" value="beta-beta-alpha zinc fingers"/>
    <property type="match status" value="5"/>
</dbReference>
<dbReference type="SMART" id="SM00355">
    <property type="entry name" value="ZnF_C2H2"/>
    <property type="match status" value="11"/>
</dbReference>
<proteinExistence type="predicted"/>
<dbReference type="Proteomes" id="UP000749559">
    <property type="component" value="Unassembled WGS sequence"/>
</dbReference>
<feature type="non-terminal residue" evidence="11">
    <location>
        <position position="1"/>
    </location>
</feature>
<sequence>MDADPNRKDPSESSMEEEEVDIHICGKCRMEFLDLEKYVSHKRKGCKKKKAIDLQVSNNTTMEEISVPSVGVSMDAISTVNVPQVMTQAEEKQISGTDMITQGSTETTTAMEENVNTNIGATLDEVIKSTIAATEAAANEAANVAANEVLETGTHVTVTGTDATGQTVNLTLPIEELHKSLIGSEVLETTQVKPKETKINDSSITITTMDATADPENKLPKYNFTPRSSVHRRFKCDYENCPFTSAYQKDLERHIRIHTGEKPFVCPECSKAFNRADKLKIHTRGHTGDKPFKCDECSYAASDSSSLKKHKRTHTNERPFKCQICPYASRNSSQLIVHLRCHTGDSPFQCQQCDAKFKINSDLKRHMRTHTGEKPYHCPMCDYRCAIKGNLKSHMKINHSEENLIQCPQCDFHTSSRRMIKDHKKSHYEVTRPTKCTFEGCYFFSTSLQAMKVHKRSHLNNEDRPYKCSQCMYSARQAGNLTAHMKKKHGDKKNEKWKIKNSKKKIEIFKVKEGKMAKTAELSKQEMGVSSEEEDEEKGKRGRAKSMQIPRCIQTFKCTECSATFVREDSLRSHMRQHKEVDTMKILESTAIAVLQLHNNSVNQYDTTTTSAPSTTASPAVPSVEHQPPVQQAALTSNTPPNMPLVRLVSGPIPQQSIQHSSIQAVQTNPELTSRLMTRNAPVTSQIQPIQNQPITITTLETYNSRKPSTTCSTGTTYTTLTPQYSHPTTSLQLQQLPRQQEHAGIVYHVQPAMNRFPIQQDIQVHPSATPLYTEPLIRGYSTAMSSKPNNMPPSGENTQVAAYEEANPYPIHFIQNTNQGLIQYQNIPSDINVPGNGRPQLSTIELTQIGHQ</sequence>
<feature type="region of interest" description="Disordered" evidence="10">
    <location>
        <begin position="1"/>
        <end position="20"/>
    </location>
</feature>
<dbReference type="AlphaFoldDB" id="A0A8J1URS0"/>
<dbReference type="PANTHER" id="PTHR24390">
    <property type="entry name" value="ZINC FINGER PROTEIN"/>
    <property type="match status" value="1"/>
</dbReference>
<gene>
    <name evidence="11" type="ORF">OFUS_LOCUS6627</name>
</gene>
<evidence type="ECO:0000256" key="3">
    <source>
        <dbReference type="ARBA" id="ARBA00022737"/>
    </source>
</evidence>
<dbReference type="FunFam" id="3.30.160.60:FF:000412">
    <property type="entry name" value="zinc finger protein 64 isoform X1"/>
    <property type="match status" value="1"/>
</dbReference>
<dbReference type="FunFam" id="3.30.160.60:FF:000130">
    <property type="entry name" value="Spalt-like transcription factor 4"/>
    <property type="match status" value="1"/>
</dbReference>
<keyword evidence="9" id="KW-0539">Nucleus</keyword>
<keyword evidence="12" id="KW-1185">Reference proteome</keyword>
<comment type="subcellular location">
    <subcellularLocation>
        <location evidence="1">Nucleus</location>
    </subcellularLocation>
</comment>
<dbReference type="FunFam" id="3.30.160.60:FF:000446">
    <property type="entry name" value="Zinc finger protein"/>
    <property type="match status" value="1"/>
</dbReference>
<evidence type="ECO:0000256" key="5">
    <source>
        <dbReference type="ARBA" id="ARBA00022833"/>
    </source>
</evidence>
<evidence type="ECO:0000256" key="8">
    <source>
        <dbReference type="ARBA" id="ARBA00023163"/>
    </source>
</evidence>
<keyword evidence="2" id="KW-0479">Metal-binding</keyword>
<keyword evidence="8" id="KW-0804">Transcription</keyword>
<dbReference type="PROSITE" id="PS00028">
    <property type="entry name" value="ZINC_FINGER_C2H2_1"/>
    <property type="match status" value="4"/>
</dbReference>
<dbReference type="GO" id="GO:0008270">
    <property type="term" value="F:zinc ion binding"/>
    <property type="evidence" value="ECO:0007669"/>
    <property type="project" value="UniProtKB-KW"/>
</dbReference>
<dbReference type="GO" id="GO:0005634">
    <property type="term" value="C:nucleus"/>
    <property type="evidence" value="ECO:0007669"/>
    <property type="project" value="UniProtKB-SubCell"/>
</dbReference>
<feature type="compositionally biased region" description="Basic and acidic residues" evidence="10">
    <location>
        <begin position="1"/>
        <end position="11"/>
    </location>
</feature>
<dbReference type="FunFam" id="3.30.160.60:FF:002452">
    <property type="entry name" value="zinc finger protein 142 isoform X4"/>
    <property type="match status" value="1"/>
</dbReference>
<dbReference type="PANTHER" id="PTHR24390:SF159">
    <property type="entry name" value="GROWTH FACTOR INDEPENDENT 1 TRANSCRIPTIONAL REPRESSOR"/>
    <property type="match status" value="1"/>
</dbReference>
<dbReference type="OrthoDB" id="654211at2759"/>
<evidence type="ECO:0000313" key="12">
    <source>
        <dbReference type="Proteomes" id="UP000749559"/>
    </source>
</evidence>
<comment type="caution">
    <text evidence="11">The sequence shown here is derived from an EMBL/GenBank/DDBJ whole genome shotgun (WGS) entry which is preliminary data.</text>
</comment>
<dbReference type="InterPro" id="IPR036236">
    <property type="entry name" value="Znf_C2H2_sf"/>
</dbReference>
<evidence type="ECO:0000313" key="11">
    <source>
        <dbReference type="EMBL" id="CAH1779865.1"/>
    </source>
</evidence>
<keyword evidence="4" id="KW-0863">Zinc-finger</keyword>
<keyword evidence="5" id="KW-0862">Zinc</keyword>
<feature type="region of interest" description="Disordered" evidence="10">
    <location>
        <begin position="519"/>
        <end position="543"/>
    </location>
</feature>
<dbReference type="PROSITE" id="PS50157">
    <property type="entry name" value="ZINC_FINGER_C2H2_2"/>
    <property type="match status" value="8"/>
</dbReference>
<dbReference type="FunFam" id="3.30.160.60:FF:000255">
    <property type="entry name" value="Zinc finger and AT-hook domain containing"/>
    <property type="match status" value="1"/>
</dbReference>
<dbReference type="GO" id="GO:0003700">
    <property type="term" value="F:DNA-binding transcription factor activity"/>
    <property type="evidence" value="ECO:0007669"/>
    <property type="project" value="TreeGrafter"/>
</dbReference>
<reference evidence="11" key="1">
    <citation type="submission" date="2022-03" db="EMBL/GenBank/DDBJ databases">
        <authorList>
            <person name="Martin C."/>
        </authorList>
    </citation>
    <scope>NUCLEOTIDE SEQUENCE</scope>
</reference>
<organism evidence="11 12">
    <name type="scientific">Owenia fusiformis</name>
    <name type="common">Polychaete worm</name>
    <dbReference type="NCBI Taxonomy" id="6347"/>
    <lineage>
        <taxon>Eukaryota</taxon>
        <taxon>Metazoa</taxon>
        <taxon>Spiralia</taxon>
        <taxon>Lophotrochozoa</taxon>
        <taxon>Annelida</taxon>
        <taxon>Polychaeta</taxon>
        <taxon>Sedentaria</taxon>
        <taxon>Canalipalpata</taxon>
        <taxon>Sabellida</taxon>
        <taxon>Oweniida</taxon>
        <taxon>Oweniidae</taxon>
        <taxon>Owenia</taxon>
    </lineage>
</organism>